<organism evidence="3 4">
    <name type="scientific">Paenibacillus eucommiae</name>
    <dbReference type="NCBI Taxonomy" id="1355755"/>
    <lineage>
        <taxon>Bacteria</taxon>
        <taxon>Bacillati</taxon>
        <taxon>Bacillota</taxon>
        <taxon>Bacilli</taxon>
        <taxon>Bacillales</taxon>
        <taxon>Paenibacillaceae</taxon>
        <taxon>Paenibacillus</taxon>
    </lineage>
</organism>
<feature type="region of interest" description="Disordered" evidence="1">
    <location>
        <begin position="1"/>
        <end position="29"/>
    </location>
</feature>
<feature type="compositionally biased region" description="Polar residues" evidence="1">
    <location>
        <begin position="14"/>
        <end position="23"/>
    </location>
</feature>
<dbReference type="InterPro" id="IPR024535">
    <property type="entry name" value="RHGA/B-epi-like_pectate_lyase"/>
</dbReference>
<dbReference type="SMART" id="SM00710">
    <property type="entry name" value="PbH1"/>
    <property type="match status" value="10"/>
</dbReference>
<dbReference type="Proteomes" id="UP001519287">
    <property type="component" value="Unassembled WGS sequence"/>
</dbReference>
<dbReference type="InterPro" id="IPR006626">
    <property type="entry name" value="PbH1"/>
</dbReference>
<proteinExistence type="predicted"/>
<keyword evidence="4" id="KW-1185">Reference proteome</keyword>
<dbReference type="Gene3D" id="2.160.20.10">
    <property type="entry name" value="Single-stranded right-handed beta-helix, Pectin lyase-like"/>
    <property type="match status" value="1"/>
</dbReference>
<gene>
    <name evidence="3" type="ORF">J2Z66_007176</name>
</gene>
<evidence type="ECO:0000256" key="1">
    <source>
        <dbReference type="SAM" id="MobiDB-lite"/>
    </source>
</evidence>
<accession>A0ABS4J9Y3</accession>
<protein>
    <recommendedName>
        <fullName evidence="2">Rhamnogalacturonase A/B/Epimerase-like pectate lyase domain-containing protein</fullName>
    </recommendedName>
</protein>
<dbReference type="PROSITE" id="PS51318">
    <property type="entry name" value="TAT"/>
    <property type="match status" value="1"/>
</dbReference>
<dbReference type="Pfam" id="PF12708">
    <property type="entry name" value="Pect-lyase_RHGA_epim"/>
    <property type="match status" value="1"/>
</dbReference>
<name>A0ABS4J9Y3_9BACL</name>
<dbReference type="InterPro" id="IPR006311">
    <property type="entry name" value="TAT_signal"/>
</dbReference>
<feature type="compositionally biased region" description="Basic and acidic residues" evidence="1">
    <location>
        <begin position="1"/>
        <end position="13"/>
    </location>
</feature>
<dbReference type="RefSeq" id="WP_209977327.1">
    <property type="nucleotide sequence ID" value="NZ_JAGGLB010000035.1"/>
</dbReference>
<dbReference type="InterPro" id="IPR011050">
    <property type="entry name" value="Pectin_lyase_fold/virulence"/>
</dbReference>
<comment type="caution">
    <text evidence="3">The sequence shown here is derived from an EMBL/GenBank/DDBJ whole genome shotgun (WGS) entry which is preliminary data.</text>
</comment>
<feature type="domain" description="Rhamnogalacturonase A/B/Epimerase-like pectate lyase" evidence="2">
    <location>
        <begin position="178"/>
        <end position="390"/>
    </location>
</feature>
<evidence type="ECO:0000313" key="3">
    <source>
        <dbReference type="EMBL" id="MBP1995534.1"/>
    </source>
</evidence>
<dbReference type="SUPFAM" id="SSF51126">
    <property type="entry name" value="Pectin lyase-like"/>
    <property type="match status" value="1"/>
</dbReference>
<reference evidence="3 4" key="1">
    <citation type="submission" date="2021-03" db="EMBL/GenBank/DDBJ databases">
        <title>Genomic Encyclopedia of Type Strains, Phase IV (KMG-IV): sequencing the most valuable type-strain genomes for metagenomic binning, comparative biology and taxonomic classification.</title>
        <authorList>
            <person name="Goeker M."/>
        </authorList>
    </citation>
    <scope>NUCLEOTIDE SEQUENCE [LARGE SCALE GENOMIC DNA]</scope>
    <source>
        <strain evidence="3 4">DSM 26048</strain>
    </source>
</reference>
<evidence type="ECO:0000313" key="4">
    <source>
        <dbReference type="Proteomes" id="UP001519287"/>
    </source>
</evidence>
<sequence length="719" mass="75625">MPETMDHFKKSDEQQGTVREQGQGSDGDKELLLSTQALGRRKFLAAVGSLGAVVAAGGLLLSSPQSVHASKKSSIGDVISLKSVADIQNLNLTSLTDGQHVIISGFHPSTKMGGGIFYVDKTRAKSAHNGGTIISATVPWNGTAAGLVGFLNKTGETAPTGTGCLIRLYEERFTPYMFGARANGTADDTAAIQAAIDAGSPLYFPEGTYLLTLAKNITLAGGPSVCSLIARDKMNLIGAGIGKTIFKLKNNESTDASPKYYNIIAGNTVINNLYVEGITFDVNGANNRISPNRSSGSYNAFNCAGIFISGTVATSGADARLYNSKITNCEFINSPGVTCIATGQQEAPGVHSNNVEISFCRFYNNGIDSSDHSSIYMWGDSINVHDCVFDHPTVSTGIAGPVVAAELHGSENLFTNNIVNNYTQGLWISGNQQTPSRGISITGNSFTVSWFGVGLFSINPIGLGTSDVLIGQNRIHIIAGEILNPGMGFPKTAVFLNMQDGGGDRMTVTGNQLYCTDRSSNIGILVCAAANGYMKDTMITDNLLNGFCRGICVGLGALGSVYNTIIKSNVICNLQGATSVPTPQGMHVSGTQGGMIISSNDISGGTGTTYQGIFLGNYGAPATLERLHMEGNRIDISASYSIEDTIVVNGQRSGSQALTFAALPAQSTWKIGDSITLATPLQAGTAPNKYMIVGWQRITNGTGNVLNTDWLERRVLTGN</sequence>
<dbReference type="InterPro" id="IPR012334">
    <property type="entry name" value="Pectin_lyas_fold"/>
</dbReference>
<dbReference type="EMBL" id="JAGGLB010000035">
    <property type="protein sequence ID" value="MBP1995534.1"/>
    <property type="molecule type" value="Genomic_DNA"/>
</dbReference>
<evidence type="ECO:0000259" key="2">
    <source>
        <dbReference type="Pfam" id="PF12708"/>
    </source>
</evidence>